<organism evidence="2">
    <name type="scientific">Cladocopium goreaui</name>
    <dbReference type="NCBI Taxonomy" id="2562237"/>
    <lineage>
        <taxon>Eukaryota</taxon>
        <taxon>Sar</taxon>
        <taxon>Alveolata</taxon>
        <taxon>Dinophyceae</taxon>
        <taxon>Suessiales</taxon>
        <taxon>Symbiodiniaceae</taxon>
        <taxon>Cladocopium</taxon>
    </lineage>
</organism>
<evidence type="ECO:0000256" key="1">
    <source>
        <dbReference type="SAM" id="MobiDB-lite"/>
    </source>
</evidence>
<feature type="compositionally biased region" description="Low complexity" evidence="1">
    <location>
        <begin position="139"/>
        <end position="154"/>
    </location>
</feature>
<feature type="compositionally biased region" description="Basic and acidic residues" evidence="1">
    <location>
        <begin position="22"/>
        <end position="50"/>
    </location>
</feature>
<feature type="compositionally biased region" description="Polar residues" evidence="1">
    <location>
        <begin position="162"/>
        <end position="173"/>
    </location>
</feature>
<feature type="compositionally biased region" description="Basic residues" evidence="1">
    <location>
        <begin position="475"/>
        <end position="500"/>
    </location>
</feature>
<dbReference type="OrthoDB" id="425296at2759"/>
<feature type="compositionally biased region" description="Basic residues" evidence="1">
    <location>
        <begin position="420"/>
        <end position="431"/>
    </location>
</feature>
<feature type="region of interest" description="Disordered" evidence="1">
    <location>
        <begin position="15"/>
        <end position="248"/>
    </location>
</feature>
<feature type="compositionally biased region" description="Acidic residues" evidence="1">
    <location>
        <begin position="237"/>
        <end position="248"/>
    </location>
</feature>
<feature type="region of interest" description="Disordered" evidence="1">
    <location>
        <begin position="358"/>
        <end position="380"/>
    </location>
</feature>
<dbReference type="Proteomes" id="UP001152797">
    <property type="component" value="Unassembled WGS sequence"/>
</dbReference>
<gene>
    <name evidence="2" type="ORF">C1SCF055_LOCUS30759</name>
</gene>
<feature type="compositionally biased region" description="Basic and acidic residues" evidence="1">
    <location>
        <begin position="176"/>
        <end position="187"/>
    </location>
</feature>
<evidence type="ECO:0000313" key="3">
    <source>
        <dbReference type="EMBL" id="CAL4792314.1"/>
    </source>
</evidence>
<evidence type="ECO:0000313" key="4">
    <source>
        <dbReference type="Proteomes" id="UP001152797"/>
    </source>
</evidence>
<protein>
    <submittedName>
        <fullName evidence="3">Telomerase Cajal body protein 1</fullName>
    </submittedName>
</protein>
<keyword evidence="4" id="KW-1185">Reference proteome</keyword>
<feature type="compositionally biased region" description="Basic residues" evidence="1">
    <location>
        <begin position="438"/>
        <end position="447"/>
    </location>
</feature>
<name>A0A9P1D8D7_9DINO</name>
<dbReference type="AlphaFoldDB" id="A0A9P1D8D7"/>
<reference evidence="2" key="1">
    <citation type="submission" date="2022-10" db="EMBL/GenBank/DDBJ databases">
        <authorList>
            <person name="Chen Y."/>
            <person name="Dougan E. K."/>
            <person name="Chan C."/>
            <person name="Rhodes N."/>
            <person name="Thang M."/>
        </authorList>
    </citation>
    <scope>NUCLEOTIDE SEQUENCE</scope>
</reference>
<feature type="compositionally biased region" description="Low complexity" evidence="1">
    <location>
        <begin position="197"/>
        <end position="213"/>
    </location>
</feature>
<feature type="compositionally biased region" description="Low complexity" evidence="1">
    <location>
        <begin position="448"/>
        <end position="471"/>
    </location>
</feature>
<sequence>MSTAKIAELVERATRRAKRVAAARDHGEQGKEQDVKMPRTHEKPENEGPKPARRKQPPEADSDASTVPASAEEVQNIAKQRYEAAKKDQEALTTPMNKKIKKSPSAVDDEASQPKLSRAIQSKQVLGADTEAKSQVTHPAAKSTAVKAKAAPTKPVKDETESATAPNTPQTQAIRECLRRKSTDNFHRTPGRPSPAPSTSTSTATPNSGANAAGVIAQQGTPTQQTENTQKSQQPDDAQEESSDTDEEEIARLARVAKAKREAHARYMRFSRSLTSPRTPKEVQRAGRAAAHNSPMLQVLMEQWTACGGIWSESEMFLQMRQKRKNRSYGSRRWMCLAELAAKFGSQETARQIVAAKENDSEACKNQIRPNPDLHGVDTPETRQYLVWDREGTEESVDHVTETLFRAADRDDADNDPPRGRSKTRSKKKNTAKAGKAKDKKKKKKASRSTSTSSSASSKSASSSSKISSSDGEAKKKRDKGKKVKKAKGDKKRKQRKASKSKSSSKSESAEEPTETEAQKRKRLQKEEAKAEREKKQEALTKLGLAIAKGSNIDGSLQKMSPSVVTAIMAEVKPHISALKTSRQKLQKSVDEAKEIETIKLPVKDEKTDRIAVETFPILHPHRVLAYIMTEVGVEFSSAEVAEYWRHSREFGEGWATSSQASSQHLPVGLHGDCARMASQNTFQKVFALSINLVLFRPASIRHSRFVIFTCPRHKLVKNRTLNVLMNRVLWSLEAAFDGINPVGPMPGRSSLLKHDADRAGVPLTPSHTQFALTEIRGDWEFHRDLWWTTASWNGNLTCFRCPCVAKGPEPLLYWNYGDSSEWKHQEFGTEQFIARRLRTRNLCPLIKLRRFHPSILRWCTMHTLNLGLMFTANGGSLILLAEELQYFGPGTFGDQIDRAYQHFTSFCRSRKIQHSQPPFTRKMVKKKSGENLFTAKAYNGRVILMWLTHCLLDSEQHNPDHEILVLTCAAMSSLAKFMALMEENPRHLTASAAQSMHDAGFRFLNFYKILCLEYIRCLRIYVWMHWPTESTQDLPIHLWMRTA</sequence>
<feature type="compositionally biased region" description="Basic and acidic residues" evidence="1">
    <location>
        <begin position="525"/>
        <end position="535"/>
    </location>
</feature>
<comment type="caution">
    <text evidence="2">The sequence shown here is derived from an EMBL/GenBank/DDBJ whole genome shotgun (WGS) entry which is preliminary data.</text>
</comment>
<feature type="region of interest" description="Disordered" evidence="1">
    <location>
        <begin position="404"/>
        <end position="535"/>
    </location>
</feature>
<dbReference type="EMBL" id="CAMXCT020003546">
    <property type="protein sequence ID" value="CAL1158377.1"/>
    <property type="molecule type" value="Genomic_DNA"/>
</dbReference>
<proteinExistence type="predicted"/>
<dbReference type="EMBL" id="CAMXCT010003546">
    <property type="protein sequence ID" value="CAI4005002.1"/>
    <property type="molecule type" value="Genomic_DNA"/>
</dbReference>
<accession>A0A9P1D8D7</accession>
<reference evidence="3 4" key="2">
    <citation type="submission" date="2024-05" db="EMBL/GenBank/DDBJ databases">
        <authorList>
            <person name="Chen Y."/>
            <person name="Shah S."/>
            <person name="Dougan E. K."/>
            <person name="Thang M."/>
            <person name="Chan C."/>
        </authorList>
    </citation>
    <scope>NUCLEOTIDE SEQUENCE [LARGE SCALE GENOMIC DNA]</scope>
</reference>
<dbReference type="EMBL" id="CAMXCT030003546">
    <property type="protein sequence ID" value="CAL4792314.1"/>
    <property type="molecule type" value="Genomic_DNA"/>
</dbReference>
<feature type="compositionally biased region" description="Polar residues" evidence="1">
    <location>
        <begin position="218"/>
        <end position="236"/>
    </location>
</feature>
<evidence type="ECO:0000313" key="2">
    <source>
        <dbReference type="EMBL" id="CAI4005002.1"/>
    </source>
</evidence>
<feature type="compositionally biased region" description="Basic and acidic residues" evidence="1">
    <location>
        <begin position="80"/>
        <end position="90"/>
    </location>
</feature>